<feature type="region of interest" description="Disordered" evidence="2">
    <location>
        <begin position="342"/>
        <end position="400"/>
    </location>
</feature>
<dbReference type="OrthoDB" id="5572108at2759"/>
<dbReference type="PANTHER" id="PTHR11937">
    <property type="entry name" value="ACTIN"/>
    <property type="match status" value="1"/>
</dbReference>
<protein>
    <submittedName>
        <fullName evidence="3">Actin-like protein arp8</fullName>
    </submittedName>
</protein>
<comment type="similarity">
    <text evidence="1">Belongs to the actin family.</text>
</comment>
<feature type="compositionally biased region" description="Low complexity" evidence="2">
    <location>
        <begin position="158"/>
        <end position="167"/>
    </location>
</feature>
<feature type="region of interest" description="Disordered" evidence="2">
    <location>
        <begin position="770"/>
        <end position="866"/>
    </location>
</feature>
<dbReference type="InterPro" id="IPR043129">
    <property type="entry name" value="ATPase_NBD"/>
</dbReference>
<accession>A0A9W8A5T6</accession>
<feature type="compositionally biased region" description="Basic and acidic residues" evidence="2">
    <location>
        <begin position="386"/>
        <end position="400"/>
    </location>
</feature>
<dbReference type="CDD" id="cd10206">
    <property type="entry name" value="ASKHA_NBD_Arp8-like"/>
    <property type="match status" value="1"/>
</dbReference>
<feature type="compositionally biased region" description="Polar residues" evidence="2">
    <location>
        <begin position="218"/>
        <end position="230"/>
    </location>
</feature>
<comment type="caution">
    <text evidence="3">The sequence shown here is derived from an EMBL/GenBank/DDBJ whole genome shotgun (WGS) entry which is preliminary data.</text>
</comment>
<dbReference type="Proteomes" id="UP001150538">
    <property type="component" value="Unassembled WGS sequence"/>
</dbReference>
<proteinExistence type="inferred from homology"/>
<keyword evidence="4" id="KW-1185">Reference proteome</keyword>
<feature type="compositionally biased region" description="Polar residues" evidence="2">
    <location>
        <begin position="788"/>
        <end position="803"/>
    </location>
</feature>
<dbReference type="SMART" id="SM00268">
    <property type="entry name" value="ACTIN"/>
    <property type="match status" value="1"/>
</dbReference>
<evidence type="ECO:0000313" key="4">
    <source>
        <dbReference type="Proteomes" id="UP001150538"/>
    </source>
</evidence>
<sequence>MSGSGFSRKKKYSWLPESNPAAISSVVSNSSKSTNSTETFATNTPNLPPKSNIDTQPQPTKPQRDSMDYIPTTASSSSGRRRRGSDTLHGPGGGGGGNNKDSIDELVRAKFLESKTGNSGVPGGGAHMTPLGGPMNSVAAQVQANIQSSRHQNRRKSSQASHDGSSSHQRHFSSSRHHGRHPSYGHENGGQKNLPEPHHGAYSSTVGHPSQYHDDQYSQHNMEPANSQQSQNVIYVPSSANREDEIREALPTPAVTGSVESKYSFPTIGSLNPRNVTSTFMKGDKINTITSLNQDIADTSSGENVIVIQPGSRWLRIGLASDPMPKQIPHVIARKRNIEVNDKDSALLTQSNKKDNHGNQPKEKVDGESMDIEEPERGQVGDSENDDRSSTDKNSNEEVIKETVTQLRALLRQQQRDSKRKPVPNAHAQVTSFNQSCQREEIHDHNDPFKVDWTGIEGEYESGSGGSKGHQNDDDVVVVGERAINVADPAKYIVRYPMQYGFANIGDYQSLEEILGDLQTIWTEVLRIELGVESKDISKYYAVLVIPEIPNKLWVRSLMRVVLNQMGFGAVLIQHNTVLATFGAGTSSACVVDVGAQKTTIACVDDGMCNIDTVVHIKYGGDDITRFFADLLLRSKFPYREIDLARAYDWELINGLKERHCNLDLSQINVRVYSFFVRAPYKQTQKYSIKVYDEVYMAPLCLFYPQVLPAYNQLPDFKDSFMVTEELIHEQNTSVLTDIISRDSYGDSGSPYNFGGFITPTQFCVLPRRKVQISGHKPQTETRDGSKDTTSTMAAETSPNTEKQGGVNKQHVIASSAPITPPSADNGGDSTNSIGSGEPAGDSEPQSDVAGTTKAPGGGSKLSHPKPIKLVAMTTPSTPSGGHNHHQQHQLITTQSDVDSQYSLMPLDKAITHSISMAGGEDKAKRLYGSILMAGGGFSLVPGFEEVLQMRLYNCRPEEYQGIERIHILPAPRDIDPRVMAWKGGAVLGRLEAARDMWIKPNEWNQYGTKTFKERLLFQW</sequence>
<dbReference type="Pfam" id="PF00022">
    <property type="entry name" value="Actin"/>
    <property type="match status" value="2"/>
</dbReference>
<feature type="compositionally biased region" description="Basic and acidic residues" evidence="2">
    <location>
        <begin position="101"/>
        <end position="113"/>
    </location>
</feature>
<feature type="compositionally biased region" description="Basic and acidic residues" evidence="2">
    <location>
        <begin position="778"/>
        <end position="787"/>
    </location>
</feature>
<dbReference type="AlphaFoldDB" id="A0A9W8A5T6"/>
<evidence type="ECO:0000256" key="2">
    <source>
        <dbReference type="SAM" id="MobiDB-lite"/>
    </source>
</evidence>
<evidence type="ECO:0000313" key="3">
    <source>
        <dbReference type="EMBL" id="KAJ1920954.1"/>
    </source>
</evidence>
<feature type="compositionally biased region" description="Basic residues" evidence="2">
    <location>
        <begin position="168"/>
        <end position="183"/>
    </location>
</feature>
<feature type="compositionally biased region" description="Basic and acidic residues" evidence="2">
    <location>
        <begin position="352"/>
        <end position="367"/>
    </location>
</feature>
<gene>
    <name evidence="3" type="primary">ARP8</name>
    <name evidence="3" type="ORF">H4219_001007</name>
</gene>
<dbReference type="InterPro" id="IPR004000">
    <property type="entry name" value="Actin"/>
</dbReference>
<dbReference type="Gene3D" id="3.90.640.10">
    <property type="entry name" value="Actin, Chain A, domain 4"/>
    <property type="match status" value="1"/>
</dbReference>
<dbReference type="SUPFAM" id="SSF53067">
    <property type="entry name" value="Actin-like ATPase domain"/>
    <property type="match status" value="2"/>
</dbReference>
<dbReference type="EMBL" id="JANBPU010000008">
    <property type="protein sequence ID" value="KAJ1920954.1"/>
    <property type="molecule type" value="Genomic_DNA"/>
</dbReference>
<reference evidence="3" key="1">
    <citation type="submission" date="2022-07" db="EMBL/GenBank/DDBJ databases">
        <title>Phylogenomic reconstructions and comparative analyses of Kickxellomycotina fungi.</title>
        <authorList>
            <person name="Reynolds N.K."/>
            <person name="Stajich J.E."/>
            <person name="Barry K."/>
            <person name="Grigoriev I.V."/>
            <person name="Crous P."/>
            <person name="Smith M.E."/>
        </authorList>
    </citation>
    <scope>NUCLEOTIDE SEQUENCE</scope>
    <source>
        <strain evidence="3">NBRC 100468</strain>
    </source>
</reference>
<dbReference type="Gene3D" id="3.30.420.40">
    <property type="match status" value="3"/>
</dbReference>
<feature type="compositionally biased region" description="Polar residues" evidence="2">
    <location>
        <begin position="138"/>
        <end position="150"/>
    </location>
</feature>
<name>A0A9W8A5T6_9FUNG</name>
<evidence type="ECO:0000256" key="1">
    <source>
        <dbReference type="RuleBase" id="RU000487"/>
    </source>
</evidence>
<organism evidence="3 4">
    <name type="scientific">Mycoemilia scoparia</name>
    <dbReference type="NCBI Taxonomy" id="417184"/>
    <lineage>
        <taxon>Eukaryota</taxon>
        <taxon>Fungi</taxon>
        <taxon>Fungi incertae sedis</taxon>
        <taxon>Zoopagomycota</taxon>
        <taxon>Kickxellomycotina</taxon>
        <taxon>Kickxellomycetes</taxon>
        <taxon>Kickxellales</taxon>
        <taxon>Kickxellaceae</taxon>
        <taxon>Mycoemilia</taxon>
    </lineage>
</organism>
<feature type="compositionally biased region" description="Low complexity" evidence="2">
    <location>
        <begin position="24"/>
        <end position="37"/>
    </location>
</feature>
<feature type="region of interest" description="Disordered" evidence="2">
    <location>
        <begin position="1"/>
        <end position="230"/>
    </location>
</feature>